<dbReference type="Proteomes" id="UP000007648">
    <property type="component" value="Unassembled WGS sequence"/>
</dbReference>
<feature type="domain" description="G-protein coupled receptors family 1 profile" evidence="12">
    <location>
        <begin position="49"/>
        <end position="284"/>
    </location>
</feature>
<reference evidence="13 14" key="1">
    <citation type="journal article" date="2011" name="Proc. Natl. Acad. Sci. U.S.A.">
        <title>Genetic diversity and population structure of the endangered marsupial Sarcophilus harrisii (Tasmanian devil).</title>
        <authorList>
            <person name="Miller W."/>
            <person name="Hayes V.M."/>
            <person name="Ratan A."/>
            <person name="Petersen D.C."/>
            <person name="Wittekindt N.E."/>
            <person name="Miller J."/>
            <person name="Walenz B."/>
            <person name="Knight J."/>
            <person name="Qi J."/>
            <person name="Zhao F."/>
            <person name="Wang Q."/>
            <person name="Bedoya-Reina O.C."/>
            <person name="Katiyar N."/>
            <person name="Tomsho L.P."/>
            <person name="Kasson L.M."/>
            <person name="Hardie R.A."/>
            <person name="Woodbridge P."/>
            <person name="Tindall E.A."/>
            <person name="Bertelsen M.F."/>
            <person name="Dixon D."/>
            <person name="Pyecroft S."/>
            <person name="Helgen K.M."/>
            <person name="Lesk A.M."/>
            <person name="Pringle T.H."/>
            <person name="Patterson N."/>
            <person name="Zhang Y."/>
            <person name="Kreiss A."/>
            <person name="Woods G.M."/>
            <person name="Jones M.E."/>
            <person name="Schuster S.C."/>
        </authorList>
    </citation>
    <scope>NUCLEOTIDE SEQUENCE [LARGE SCALE GENOMIC DNA]</scope>
</reference>
<evidence type="ECO:0000256" key="1">
    <source>
        <dbReference type="ARBA" id="ARBA00004651"/>
    </source>
</evidence>
<evidence type="ECO:0000259" key="12">
    <source>
        <dbReference type="PROSITE" id="PS50262"/>
    </source>
</evidence>
<protein>
    <recommendedName>
        <fullName evidence="12">G-protein coupled receptors family 1 profile domain-containing protein</fullName>
    </recommendedName>
</protein>
<dbReference type="AlphaFoldDB" id="A0A7N4NNC3"/>
<keyword evidence="2" id="KW-1003">Cell membrane</keyword>
<dbReference type="InterPro" id="IPR017452">
    <property type="entry name" value="GPCR_Rhodpsn_7TM"/>
</dbReference>
<keyword evidence="3 10" id="KW-0812">Transmembrane</keyword>
<dbReference type="PANTHER" id="PTHR11334">
    <property type="entry name" value="MAS-RELATED G-PROTEIN COUPLED RECEPTOR"/>
    <property type="match status" value="1"/>
</dbReference>
<feature type="transmembrane region" description="Helical" evidence="11">
    <location>
        <begin position="66"/>
        <end position="94"/>
    </location>
</feature>
<evidence type="ECO:0000256" key="7">
    <source>
        <dbReference type="ARBA" id="ARBA00023170"/>
    </source>
</evidence>
<dbReference type="Gene3D" id="1.20.1070.10">
    <property type="entry name" value="Rhodopsin 7-helix transmembrane proteins"/>
    <property type="match status" value="1"/>
</dbReference>
<evidence type="ECO:0000256" key="11">
    <source>
        <dbReference type="SAM" id="Phobius"/>
    </source>
</evidence>
<evidence type="ECO:0000256" key="6">
    <source>
        <dbReference type="ARBA" id="ARBA00023136"/>
    </source>
</evidence>
<evidence type="ECO:0000256" key="10">
    <source>
        <dbReference type="RuleBase" id="RU000688"/>
    </source>
</evidence>
<dbReference type="PRINTS" id="PR02108">
    <property type="entry name" value="MRGPCRFAMILY"/>
</dbReference>
<dbReference type="InterPro" id="IPR000276">
    <property type="entry name" value="GPCR_Rhodpsn"/>
</dbReference>
<dbReference type="FunFam" id="1.20.1070.10:FF:000134">
    <property type="entry name" value="proto-oncogene Mas"/>
    <property type="match status" value="1"/>
</dbReference>
<dbReference type="PROSITE" id="PS50262">
    <property type="entry name" value="G_PROTEIN_RECEP_F1_2"/>
    <property type="match status" value="1"/>
</dbReference>
<evidence type="ECO:0000256" key="3">
    <source>
        <dbReference type="ARBA" id="ARBA00022692"/>
    </source>
</evidence>
<feature type="transmembrane region" description="Helical" evidence="11">
    <location>
        <begin position="106"/>
        <end position="129"/>
    </location>
</feature>
<evidence type="ECO:0000256" key="9">
    <source>
        <dbReference type="ARBA" id="ARBA00023224"/>
    </source>
</evidence>
<dbReference type="InParanoid" id="A0A7N4NNC3"/>
<dbReference type="GeneTree" id="ENSGT01030000234639"/>
<dbReference type="Ensembl" id="ENSSHAT00000039668.1">
    <property type="protein sequence ID" value="ENSSHAP00000025648.1"/>
    <property type="gene ID" value="ENSSHAG00000026410.1"/>
</dbReference>
<evidence type="ECO:0000256" key="4">
    <source>
        <dbReference type="ARBA" id="ARBA00022989"/>
    </source>
</evidence>
<evidence type="ECO:0000313" key="13">
    <source>
        <dbReference type="Ensembl" id="ENSSHAP00000025648.1"/>
    </source>
</evidence>
<dbReference type="GO" id="GO:0001595">
    <property type="term" value="F:angiotensin receptor activity"/>
    <property type="evidence" value="ECO:0007669"/>
    <property type="project" value="TreeGrafter"/>
</dbReference>
<dbReference type="InterPro" id="IPR026234">
    <property type="entry name" value="MRGPCRFAMILY"/>
</dbReference>
<feature type="transmembrane region" description="Helical" evidence="11">
    <location>
        <begin position="150"/>
        <end position="171"/>
    </location>
</feature>
<evidence type="ECO:0000256" key="8">
    <source>
        <dbReference type="ARBA" id="ARBA00023180"/>
    </source>
</evidence>
<keyword evidence="14" id="KW-1185">Reference proteome</keyword>
<accession>A0A7N4NNC3</accession>
<dbReference type="PROSITE" id="PS00237">
    <property type="entry name" value="G_PROTEIN_RECEP_F1_1"/>
    <property type="match status" value="1"/>
</dbReference>
<evidence type="ECO:0000313" key="14">
    <source>
        <dbReference type="Proteomes" id="UP000007648"/>
    </source>
</evidence>
<comment type="similarity">
    <text evidence="10">Belongs to the G-protein coupled receptor 1 family.</text>
</comment>
<dbReference type="Pfam" id="PF00001">
    <property type="entry name" value="7tm_1"/>
    <property type="match status" value="1"/>
</dbReference>
<keyword evidence="7 10" id="KW-0675">Receptor</keyword>
<sequence>MEKPPTIVNSPESTSDAHIQVNGSFLKSPSTEDVSVYVSLLISILGTTGNGLVIWYLIFYFKKNSFIVYILHLSMADLTFLLCTSTNTIVHMIYSKNHSIRLQLFDFIFCELILFGYNTGLYLLTAISVERCLSVLYPIWYQCQRPKHQSAVVCTLLWALSIFVTWLEGFFCFQDTFPRFPFRPCAVVKVFLLILNFLVFAPLMVFSSLTLFIKVICNLKHRQPTKLYIIIITTVILFLVFAMPLRVLLMLFDFQDENYEFLSLLFTYLNLLSCINSTINPIVYLVVGRFRGQKSKKTLRDTLQRVFEDKMGTGPVISLI</sequence>
<keyword evidence="5 10" id="KW-0297">G-protein coupled receptor</keyword>
<feature type="transmembrane region" description="Helical" evidence="11">
    <location>
        <begin position="191"/>
        <end position="215"/>
    </location>
</feature>
<dbReference type="PRINTS" id="PR00237">
    <property type="entry name" value="GPCRRHODOPSN"/>
</dbReference>
<name>A0A7N4NNC3_SARHA</name>
<evidence type="ECO:0000256" key="2">
    <source>
        <dbReference type="ARBA" id="ARBA00022475"/>
    </source>
</evidence>
<feature type="transmembrane region" description="Helical" evidence="11">
    <location>
        <begin position="34"/>
        <end position="59"/>
    </location>
</feature>
<organism evidence="13 14">
    <name type="scientific">Sarcophilus harrisii</name>
    <name type="common">Tasmanian devil</name>
    <name type="synonym">Sarcophilus laniarius</name>
    <dbReference type="NCBI Taxonomy" id="9305"/>
    <lineage>
        <taxon>Eukaryota</taxon>
        <taxon>Metazoa</taxon>
        <taxon>Chordata</taxon>
        <taxon>Craniata</taxon>
        <taxon>Vertebrata</taxon>
        <taxon>Euteleostomi</taxon>
        <taxon>Mammalia</taxon>
        <taxon>Metatheria</taxon>
        <taxon>Dasyuromorphia</taxon>
        <taxon>Dasyuridae</taxon>
        <taxon>Sarcophilus</taxon>
    </lineage>
</organism>
<keyword evidence="6 11" id="KW-0472">Membrane</keyword>
<dbReference type="SUPFAM" id="SSF81321">
    <property type="entry name" value="Family A G protein-coupled receptor-like"/>
    <property type="match status" value="1"/>
</dbReference>
<feature type="transmembrane region" description="Helical" evidence="11">
    <location>
        <begin position="227"/>
        <end position="249"/>
    </location>
</feature>
<reference evidence="13" key="2">
    <citation type="submission" date="2025-08" db="UniProtKB">
        <authorList>
            <consortium name="Ensembl"/>
        </authorList>
    </citation>
    <scope>IDENTIFICATION</scope>
</reference>
<keyword evidence="4 11" id="KW-1133">Transmembrane helix</keyword>
<reference evidence="13" key="3">
    <citation type="submission" date="2025-09" db="UniProtKB">
        <authorList>
            <consortium name="Ensembl"/>
        </authorList>
    </citation>
    <scope>IDENTIFICATION</scope>
</reference>
<dbReference type="PANTHER" id="PTHR11334:SF60">
    <property type="entry name" value="MAS-RELATED G-PROTEIN COUPLED RECEPTOR MEMBER H"/>
    <property type="match status" value="1"/>
</dbReference>
<dbReference type="GO" id="GO:0005886">
    <property type="term" value="C:plasma membrane"/>
    <property type="evidence" value="ECO:0007669"/>
    <property type="project" value="UniProtKB-SubCell"/>
</dbReference>
<keyword evidence="9 10" id="KW-0807">Transducer</keyword>
<comment type="subcellular location">
    <subcellularLocation>
        <location evidence="1">Cell membrane</location>
        <topology evidence="1">Multi-pass membrane protein</topology>
    </subcellularLocation>
</comment>
<feature type="transmembrane region" description="Helical" evidence="11">
    <location>
        <begin position="261"/>
        <end position="287"/>
    </location>
</feature>
<proteinExistence type="inferred from homology"/>
<keyword evidence="8" id="KW-0325">Glycoprotein</keyword>
<evidence type="ECO:0000256" key="5">
    <source>
        <dbReference type="ARBA" id="ARBA00023040"/>
    </source>
</evidence>